<dbReference type="GO" id="GO:0000175">
    <property type="term" value="F:3'-5'-RNA exonuclease activity"/>
    <property type="evidence" value="ECO:0007669"/>
    <property type="project" value="TreeGrafter"/>
</dbReference>
<evidence type="ECO:0000256" key="1">
    <source>
        <dbReference type="ARBA" id="ARBA00022679"/>
    </source>
</evidence>
<dbReference type="PANTHER" id="PTHR11252">
    <property type="entry name" value="POLYRIBONUCLEOTIDE NUCLEOTIDYLTRANSFERASE"/>
    <property type="match status" value="1"/>
</dbReference>
<dbReference type="InterPro" id="IPR004087">
    <property type="entry name" value="KH_dom"/>
</dbReference>
<evidence type="ECO:0000256" key="4">
    <source>
        <dbReference type="ARBA" id="ARBA00022884"/>
    </source>
</evidence>
<keyword evidence="4" id="KW-0694">RNA-binding</keyword>
<keyword evidence="2" id="KW-0548">Nucleotidyltransferase</keyword>
<dbReference type="InterPro" id="IPR003029">
    <property type="entry name" value="S1_domain"/>
</dbReference>
<dbReference type="PROSITE" id="PS50126">
    <property type="entry name" value="S1"/>
    <property type="match status" value="1"/>
</dbReference>
<dbReference type="PANTHER" id="PTHR11252:SF0">
    <property type="entry name" value="POLYRIBONUCLEOTIDE NUCLEOTIDYLTRANSFERASE 1, MITOCHONDRIAL"/>
    <property type="match status" value="1"/>
</dbReference>
<dbReference type="InterPro" id="IPR012162">
    <property type="entry name" value="PNPase"/>
</dbReference>
<dbReference type="CDD" id="cd02393">
    <property type="entry name" value="KH-I_PNPase"/>
    <property type="match status" value="1"/>
</dbReference>
<name>X0XCZ3_9ZZZZ</name>
<dbReference type="Gene3D" id="2.40.50.140">
    <property type="entry name" value="Nucleic acid-binding proteins"/>
    <property type="match status" value="1"/>
</dbReference>
<organism evidence="6">
    <name type="scientific">marine sediment metagenome</name>
    <dbReference type="NCBI Taxonomy" id="412755"/>
    <lineage>
        <taxon>unclassified sequences</taxon>
        <taxon>metagenomes</taxon>
        <taxon>ecological metagenomes</taxon>
    </lineage>
</organism>
<dbReference type="Pfam" id="PF00575">
    <property type="entry name" value="S1"/>
    <property type="match status" value="1"/>
</dbReference>
<feature type="domain" description="S1 motif" evidence="5">
    <location>
        <begin position="70"/>
        <end position="138"/>
    </location>
</feature>
<dbReference type="Pfam" id="PF00013">
    <property type="entry name" value="KH_1"/>
    <property type="match status" value="1"/>
</dbReference>
<reference evidence="6" key="1">
    <citation type="journal article" date="2014" name="Front. Microbiol.">
        <title>High frequency of phylogenetically diverse reductive dehalogenase-homologous genes in deep subseafloor sedimentary metagenomes.</title>
        <authorList>
            <person name="Kawai M."/>
            <person name="Futagami T."/>
            <person name="Toyoda A."/>
            <person name="Takaki Y."/>
            <person name="Nishi S."/>
            <person name="Hori S."/>
            <person name="Arai W."/>
            <person name="Tsubouchi T."/>
            <person name="Morono Y."/>
            <person name="Uchiyama I."/>
            <person name="Ito T."/>
            <person name="Fujiyama A."/>
            <person name="Inagaki F."/>
            <person name="Takami H."/>
        </authorList>
    </citation>
    <scope>NUCLEOTIDE SEQUENCE</scope>
    <source>
        <strain evidence="6">Expedition CK06-06</strain>
    </source>
</reference>
<dbReference type="CDD" id="cd04472">
    <property type="entry name" value="S1_PNPase"/>
    <property type="match status" value="1"/>
</dbReference>
<protein>
    <recommendedName>
        <fullName evidence="5">S1 motif domain-containing protein</fullName>
    </recommendedName>
</protein>
<evidence type="ECO:0000313" key="6">
    <source>
        <dbReference type="EMBL" id="GAG22836.1"/>
    </source>
</evidence>
<keyword evidence="1" id="KW-0808">Transferase</keyword>
<proteinExistence type="predicted"/>
<accession>X0XCZ3</accession>
<dbReference type="InterPro" id="IPR004088">
    <property type="entry name" value="KH_dom_type_1"/>
</dbReference>
<dbReference type="AlphaFoldDB" id="X0XCZ3"/>
<keyword evidence="3" id="KW-0460">Magnesium</keyword>
<gene>
    <name evidence="6" type="ORF">S01H1_58846</name>
</gene>
<evidence type="ECO:0000256" key="2">
    <source>
        <dbReference type="ARBA" id="ARBA00022695"/>
    </source>
</evidence>
<dbReference type="SUPFAM" id="SSF50249">
    <property type="entry name" value="Nucleic acid-binding proteins"/>
    <property type="match status" value="1"/>
</dbReference>
<dbReference type="GO" id="GO:0006402">
    <property type="term" value="P:mRNA catabolic process"/>
    <property type="evidence" value="ECO:0007669"/>
    <property type="project" value="InterPro"/>
</dbReference>
<dbReference type="FunFam" id="3.30.1370.10:FF:000001">
    <property type="entry name" value="Polyribonucleotide nucleotidyltransferase"/>
    <property type="match status" value="1"/>
</dbReference>
<dbReference type="GO" id="GO:0005829">
    <property type="term" value="C:cytosol"/>
    <property type="evidence" value="ECO:0007669"/>
    <property type="project" value="TreeGrafter"/>
</dbReference>
<dbReference type="PROSITE" id="PS50084">
    <property type="entry name" value="KH_TYPE_1"/>
    <property type="match status" value="1"/>
</dbReference>
<dbReference type="SMART" id="SM00316">
    <property type="entry name" value="S1"/>
    <property type="match status" value="1"/>
</dbReference>
<dbReference type="SMART" id="SM00322">
    <property type="entry name" value="KH"/>
    <property type="match status" value="1"/>
</dbReference>
<evidence type="ECO:0000259" key="5">
    <source>
        <dbReference type="PROSITE" id="PS50126"/>
    </source>
</evidence>
<dbReference type="InterPro" id="IPR036612">
    <property type="entry name" value="KH_dom_type_1_sf"/>
</dbReference>
<dbReference type="GO" id="GO:0003723">
    <property type="term" value="F:RNA binding"/>
    <property type="evidence" value="ECO:0007669"/>
    <property type="project" value="UniProtKB-KW"/>
</dbReference>
<feature type="non-terminal residue" evidence="6">
    <location>
        <position position="1"/>
    </location>
</feature>
<sequence length="158" mass="17366">PRIINLKINPEKIKDIIGPGGRMIKKIIRETGVTIDVEDDGSVQVASTDNEATKKALDIIKGLSAEAEVGKVYTGKITRLMNFGAFCEILPGKEGLIHVSEIANRFVKDVASELKVGDVLQVKVIEIDQQGRINLSRKAVLEKEGEERKDSDKTEGKR</sequence>
<dbReference type="InterPro" id="IPR012340">
    <property type="entry name" value="NA-bd_OB-fold"/>
</dbReference>
<comment type="caution">
    <text evidence="6">The sequence shown here is derived from an EMBL/GenBank/DDBJ whole genome shotgun (WGS) entry which is preliminary data.</text>
</comment>
<dbReference type="Gene3D" id="3.30.1370.10">
    <property type="entry name" value="K Homology domain, type 1"/>
    <property type="match status" value="1"/>
</dbReference>
<evidence type="ECO:0000256" key="3">
    <source>
        <dbReference type="ARBA" id="ARBA00022842"/>
    </source>
</evidence>
<dbReference type="EMBL" id="BARS01038458">
    <property type="protein sequence ID" value="GAG22836.1"/>
    <property type="molecule type" value="Genomic_DNA"/>
</dbReference>
<dbReference type="SUPFAM" id="SSF54791">
    <property type="entry name" value="Eukaryotic type KH-domain (KH-domain type I)"/>
    <property type="match status" value="1"/>
</dbReference>
<dbReference type="FunFam" id="2.40.50.140:FF:000023">
    <property type="entry name" value="Polyribonucleotide nucleotidyltransferase"/>
    <property type="match status" value="1"/>
</dbReference>
<dbReference type="GO" id="GO:0004654">
    <property type="term" value="F:polyribonucleotide nucleotidyltransferase activity"/>
    <property type="evidence" value="ECO:0007669"/>
    <property type="project" value="InterPro"/>
</dbReference>